<dbReference type="EMBL" id="JXJN01002054">
    <property type="status" value="NOT_ANNOTATED_CDS"/>
    <property type="molecule type" value="Genomic_DNA"/>
</dbReference>
<protein>
    <submittedName>
        <fullName evidence="3">Uncharacterized protein</fullName>
    </submittedName>
</protein>
<feature type="transmembrane region" description="Helical" evidence="1">
    <location>
        <begin position="117"/>
        <end position="138"/>
    </location>
</feature>
<keyword evidence="4" id="KW-1185">Reference proteome</keyword>
<evidence type="ECO:0000256" key="2">
    <source>
        <dbReference type="SAM" id="SignalP"/>
    </source>
</evidence>
<name>A0A1B0AQV0_9MUSC</name>
<reference evidence="3" key="2">
    <citation type="submission" date="2020-05" db="UniProtKB">
        <authorList>
            <consortium name="EnsemblMetazoa"/>
        </authorList>
    </citation>
    <scope>IDENTIFICATION</scope>
    <source>
        <strain evidence="3">IAEA</strain>
    </source>
</reference>
<keyword evidence="1" id="KW-1133">Transmembrane helix</keyword>
<evidence type="ECO:0000313" key="3">
    <source>
        <dbReference type="EnsemblMetazoa" id="GPPI005266-PA"/>
    </source>
</evidence>
<keyword evidence="1" id="KW-0812">Transmembrane</keyword>
<reference evidence="4" key="1">
    <citation type="submission" date="2015-01" db="EMBL/GenBank/DDBJ databases">
        <authorList>
            <person name="Aksoy S."/>
            <person name="Warren W."/>
            <person name="Wilson R.K."/>
        </authorList>
    </citation>
    <scope>NUCLEOTIDE SEQUENCE [LARGE SCALE GENOMIC DNA]</scope>
    <source>
        <strain evidence="4">IAEA</strain>
    </source>
</reference>
<dbReference type="VEuPathDB" id="VectorBase:GPPI005266"/>
<keyword evidence="2" id="KW-0732">Signal</keyword>
<proteinExistence type="predicted"/>
<accession>A0A1B0AQV0</accession>
<feature type="signal peptide" evidence="2">
    <location>
        <begin position="1"/>
        <end position="19"/>
    </location>
</feature>
<sequence length="146" mass="17122">MSFFLCAVLHLKILTRLLSELVKLVGASVDVRRCRFKGVEFDSFDSQSIIAIDERIVPAIETDGPLNFRRNLHHLHHHHHHQHHQHHHYHYRCHHYHDYCYHCQQQGPSNAPTNQLILSNVFSCFVTGVFVVALIRFISGTYEYNT</sequence>
<keyword evidence="1" id="KW-0472">Membrane</keyword>
<dbReference type="EMBL" id="JXJN01002053">
    <property type="status" value="NOT_ANNOTATED_CDS"/>
    <property type="molecule type" value="Genomic_DNA"/>
</dbReference>
<dbReference type="Proteomes" id="UP000092460">
    <property type="component" value="Unassembled WGS sequence"/>
</dbReference>
<evidence type="ECO:0000313" key="4">
    <source>
        <dbReference type="Proteomes" id="UP000092460"/>
    </source>
</evidence>
<feature type="chain" id="PRO_5008404119" evidence="2">
    <location>
        <begin position="20"/>
        <end position="146"/>
    </location>
</feature>
<evidence type="ECO:0000256" key="1">
    <source>
        <dbReference type="SAM" id="Phobius"/>
    </source>
</evidence>
<organism evidence="3 4">
    <name type="scientific">Glossina palpalis gambiensis</name>
    <dbReference type="NCBI Taxonomy" id="67801"/>
    <lineage>
        <taxon>Eukaryota</taxon>
        <taxon>Metazoa</taxon>
        <taxon>Ecdysozoa</taxon>
        <taxon>Arthropoda</taxon>
        <taxon>Hexapoda</taxon>
        <taxon>Insecta</taxon>
        <taxon>Pterygota</taxon>
        <taxon>Neoptera</taxon>
        <taxon>Endopterygota</taxon>
        <taxon>Diptera</taxon>
        <taxon>Brachycera</taxon>
        <taxon>Muscomorpha</taxon>
        <taxon>Hippoboscoidea</taxon>
        <taxon>Glossinidae</taxon>
        <taxon>Glossina</taxon>
    </lineage>
</organism>
<dbReference type="AlphaFoldDB" id="A0A1B0AQV0"/>
<dbReference type="EnsemblMetazoa" id="GPPI005266-RA">
    <property type="protein sequence ID" value="GPPI005266-PA"/>
    <property type="gene ID" value="GPPI005266"/>
</dbReference>